<sequence>MAARQQYMINVLSKCCRRYFLYKHVPGNIEESKVRLRNAIHRVEQEPDNARDIKIRRRETDKRQGLSTPRHKPYIPVGGWPALELDDLVLDAMEDQLHPKAREDVAKMFRKTGLLRRPPTSYDSVLNDMSEIHRSVTAGFQKIKTALKESEDRILYVSAGNDFRGHFERCLEERRRRAEESKKPKEVIVTAKEAAKAKDRVRADDVKFLRSVSKLIELLLLIK</sequence>
<feature type="non-terminal residue" evidence="1">
    <location>
        <position position="223"/>
    </location>
</feature>
<dbReference type="EMBL" id="JACVVK020000051">
    <property type="protein sequence ID" value="KAK7498358.1"/>
    <property type="molecule type" value="Genomic_DNA"/>
</dbReference>
<dbReference type="AlphaFoldDB" id="A0ABD0LGJ6"/>
<comment type="caution">
    <text evidence="1">The sequence shown here is derived from an EMBL/GenBank/DDBJ whole genome shotgun (WGS) entry which is preliminary data.</text>
</comment>
<keyword evidence="2" id="KW-1185">Reference proteome</keyword>
<accession>A0ABD0LGJ6</accession>
<reference evidence="1 2" key="1">
    <citation type="journal article" date="2023" name="Sci. Data">
        <title>Genome assembly of the Korean intertidal mud-creeper Batillaria attramentaria.</title>
        <authorList>
            <person name="Patra A.K."/>
            <person name="Ho P.T."/>
            <person name="Jun S."/>
            <person name="Lee S.J."/>
            <person name="Kim Y."/>
            <person name="Won Y.J."/>
        </authorList>
    </citation>
    <scope>NUCLEOTIDE SEQUENCE [LARGE SCALE GENOMIC DNA]</scope>
    <source>
        <strain evidence="1">Wonlab-2016</strain>
    </source>
</reference>
<evidence type="ECO:0000313" key="2">
    <source>
        <dbReference type="Proteomes" id="UP001519460"/>
    </source>
</evidence>
<evidence type="ECO:0000313" key="1">
    <source>
        <dbReference type="EMBL" id="KAK7498358.1"/>
    </source>
</evidence>
<gene>
    <name evidence="1" type="ORF">BaRGS_00010312</name>
</gene>
<protein>
    <submittedName>
        <fullName evidence="1">Uncharacterized protein</fullName>
    </submittedName>
</protein>
<proteinExistence type="predicted"/>
<name>A0ABD0LGJ6_9CAEN</name>
<dbReference type="Proteomes" id="UP001519460">
    <property type="component" value="Unassembled WGS sequence"/>
</dbReference>
<organism evidence="1 2">
    <name type="scientific">Batillaria attramentaria</name>
    <dbReference type="NCBI Taxonomy" id="370345"/>
    <lineage>
        <taxon>Eukaryota</taxon>
        <taxon>Metazoa</taxon>
        <taxon>Spiralia</taxon>
        <taxon>Lophotrochozoa</taxon>
        <taxon>Mollusca</taxon>
        <taxon>Gastropoda</taxon>
        <taxon>Caenogastropoda</taxon>
        <taxon>Sorbeoconcha</taxon>
        <taxon>Cerithioidea</taxon>
        <taxon>Batillariidae</taxon>
        <taxon>Batillaria</taxon>
    </lineage>
</organism>